<comment type="caution">
    <text evidence="3">The sequence shown here is derived from an EMBL/GenBank/DDBJ whole genome shotgun (WGS) entry which is preliminary data.</text>
</comment>
<dbReference type="Pfam" id="PF20237">
    <property type="entry name" value="DUF6594"/>
    <property type="match status" value="1"/>
</dbReference>
<accession>W9W3Y7</accession>
<dbReference type="Proteomes" id="UP000019473">
    <property type="component" value="Unassembled WGS sequence"/>
</dbReference>
<sequence>MTEKNTIVLRRFDDVHARLLLSLQDEISQLEQELEKLENPTSSGSVSEKMLAKTRILRELRKVVAEYDHLFNTWSKMQANPASEATTKELKQWLSEPGTNAEAGLGISAQQNIQWLEKTKDVSTIELGDDEKAPSINKEKPHSEDSGRSGGGGFMAFFNCAGKRK</sequence>
<dbReference type="eggNOG" id="ENOG502T77Q">
    <property type="taxonomic scope" value="Eukaryota"/>
</dbReference>
<reference evidence="3 4" key="1">
    <citation type="submission" date="2013-03" db="EMBL/GenBank/DDBJ databases">
        <title>The Genome Sequence of Cladophialophora yegresii CBS 114405.</title>
        <authorList>
            <consortium name="The Broad Institute Genomics Platform"/>
            <person name="Cuomo C."/>
            <person name="de Hoog S."/>
            <person name="Gorbushina A."/>
            <person name="Walker B."/>
            <person name="Young S.K."/>
            <person name="Zeng Q."/>
            <person name="Gargeya S."/>
            <person name="Fitzgerald M."/>
            <person name="Haas B."/>
            <person name="Abouelleil A."/>
            <person name="Allen A.W."/>
            <person name="Alvarado L."/>
            <person name="Arachchi H.M."/>
            <person name="Berlin A.M."/>
            <person name="Chapman S.B."/>
            <person name="Gainer-Dewar J."/>
            <person name="Goldberg J."/>
            <person name="Griggs A."/>
            <person name="Gujja S."/>
            <person name="Hansen M."/>
            <person name="Howarth C."/>
            <person name="Imamovic A."/>
            <person name="Ireland A."/>
            <person name="Larimer J."/>
            <person name="McCowan C."/>
            <person name="Murphy C."/>
            <person name="Pearson M."/>
            <person name="Poon T.W."/>
            <person name="Priest M."/>
            <person name="Roberts A."/>
            <person name="Saif S."/>
            <person name="Shea T."/>
            <person name="Sisk P."/>
            <person name="Sykes S."/>
            <person name="Wortman J."/>
            <person name="Nusbaum C."/>
            <person name="Birren B."/>
        </authorList>
    </citation>
    <scope>NUCLEOTIDE SEQUENCE [LARGE SCALE GENOMIC DNA]</scope>
    <source>
        <strain evidence="3 4">CBS 114405</strain>
    </source>
</reference>
<evidence type="ECO:0000259" key="2">
    <source>
        <dbReference type="Pfam" id="PF20237"/>
    </source>
</evidence>
<feature type="region of interest" description="Disordered" evidence="1">
    <location>
        <begin position="124"/>
        <end position="153"/>
    </location>
</feature>
<evidence type="ECO:0000313" key="4">
    <source>
        <dbReference type="Proteomes" id="UP000019473"/>
    </source>
</evidence>
<dbReference type="InterPro" id="IPR046529">
    <property type="entry name" value="DUF6594"/>
</dbReference>
<gene>
    <name evidence="3" type="ORF">A1O7_03206</name>
</gene>
<feature type="domain" description="DUF6594" evidence="2">
    <location>
        <begin position="5"/>
        <end position="125"/>
    </location>
</feature>
<dbReference type="EMBL" id="AMGW01000002">
    <property type="protein sequence ID" value="EXJ62767.1"/>
    <property type="molecule type" value="Genomic_DNA"/>
</dbReference>
<dbReference type="PANTHER" id="PTHR34502">
    <property type="entry name" value="DUF6594 DOMAIN-CONTAINING PROTEIN-RELATED"/>
    <property type="match status" value="1"/>
</dbReference>
<protein>
    <recommendedName>
        <fullName evidence="2">DUF6594 domain-containing protein</fullName>
    </recommendedName>
</protein>
<dbReference type="OrthoDB" id="5416037at2759"/>
<keyword evidence="4" id="KW-1185">Reference proteome</keyword>
<name>W9W3Y7_9EURO</name>
<evidence type="ECO:0000256" key="1">
    <source>
        <dbReference type="SAM" id="MobiDB-lite"/>
    </source>
</evidence>
<dbReference type="AlphaFoldDB" id="W9W3Y7"/>
<dbReference type="GeneID" id="19177806"/>
<dbReference type="VEuPathDB" id="FungiDB:A1O7_03206"/>
<dbReference type="PANTHER" id="PTHR34502:SF5">
    <property type="entry name" value="DUF6594 DOMAIN-CONTAINING PROTEIN"/>
    <property type="match status" value="1"/>
</dbReference>
<feature type="compositionally biased region" description="Basic and acidic residues" evidence="1">
    <location>
        <begin position="130"/>
        <end position="147"/>
    </location>
</feature>
<dbReference type="RefSeq" id="XP_007755421.1">
    <property type="nucleotide sequence ID" value="XM_007757231.1"/>
</dbReference>
<dbReference type="HOGENOM" id="CLU_1610593_0_0_1"/>
<evidence type="ECO:0000313" key="3">
    <source>
        <dbReference type="EMBL" id="EXJ62767.1"/>
    </source>
</evidence>
<organism evidence="3 4">
    <name type="scientific">Cladophialophora yegresii CBS 114405</name>
    <dbReference type="NCBI Taxonomy" id="1182544"/>
    <lineage>
        <taxon>Eukaryota</taxon>
        <taxon>Fungi</taxon>
        <taxon>Dikarya</taxon>
        <taxon>Ascomycota</taxon>
        <taxon>Pezizomycotina</taxon>
        <taxon>Eurotiomycetes</taxon>
        <taxon>Chaetothyriomycetidae</taxon>
        <taxon>Chaetothyriales</taxon>
        <taxon>Herpotrichiellaceae</taxon>
        <taxon>Cladophialophora</taxon>
    </lineage>
</organism>
<proteinExistence type="predicted"/>
<dbReference type="STRING" id="1182544.W9W3Y7"/>